<dbReference type="GO" id="GO:0046654">
    <property type="term" value="P:tetrahydrofolate biosynthetic process"/>
    <property type="evidence" value="ECO:0007669"/>
    <property type="project" value="InterPro"/>
</dbReference>
<dbReference type="GO" id="GO:0005737">
    <property type="term" value="C:cytoplasm"/>
    <property type="evidence" value="ECO:0007669"/>
    <property type="project" value="TreeGrafter"/>
</dbReference>
<dbReference type="SUPFAM" id="SSF55620">
    <property type="entry name" value="Tetrahydrobiopterin biosynthesis enzymes-like"/>
    <property type="match status" value="1"/>
</dbReference>
<evidence type="ECO:0000256" key="3">
    <source>
        <dbReference type="ARBA" id="ARBA00022801"/>
    </source>
</evidence>
<dbReference type="InterPro" id="IPR020602">
    <property type="entry name" value="GTP_CycHdrlase_I_dom"/>
</dbReference>
<feature type="non-terminal residue" evidence="5">
    <location>
        <position position="131"/>
    </location>
</feature>
<dbReference type="Gene3D" id="3.30.1130.10">
    <property type="match status" value="1"/>
</dbReference>
<evidence type="ECO:0000259" key="4">
    <source>
        <dbReference type="Pfam" id="PF01227"/>
    </source>
</evidence>
<dbReference type="UniPathway" id="UPA00848">
    <property type="reaction ID" value="UER00151"/>
</dbReference>
<protein>
    <recommendedName>
        <fullName evidence="2">GTP cyclohydrolase I</fullName>
        <ecNumber evidence="2">3.5.4.16</ecNumber>
    </recommendedName>
</protein>
<evidence type="ECO:0000313" key="5">
    <source>
        <dbReference type="EMBL" id="SVC29703.1"/>
    </source>
</evidence>
<dbReference type="Gene3D" id="1.10.286.10">
    <property type="match status" value="1"/>
</dbReference>
<accession>A0A382L1Q8</accession>
<keyword evidence="3" id="KW-0378">Hydrolase</keyword>
<dbReference type="GO" id="GO:0006729">
    <property type="term" value="P:tetrahydrobiopterin biosynthetic process"/>
    <property type="evidence" value="ECO:0007669"/>
    <property type="project" value="TreeGrafter"/>
</dbReference>
<dbReference type="PANTHER" id="PTHR11109">
    <property type="entry name" value="GTP CYCLOHYDROLASE I"/>
    <property type="match status" value="1"/>
</dbReference>
<dbReference type="GO" id="GO:0003934">
    <property type="term" value="F:GTP cyclohydrolase I activity"/>
    <property type="evidence" value="ECO:0007669"/>
    <property type="project" value="UniProtKB-EC"/>
</dbReference>
<proteinExistence type="predicted"/>
<dbReference type="AlphaFoldDB" id="A0A382L1Q8"/>
<feature type="domain" description="GTP cyclohydrolase I" evidence="4">
    <location>
        <begin position="1"/>
        <end position="131"/>
    </location>
</feature>
<organism evidence="5">
    <name type="scientific">marine metagenome</name>
    <dbReference type="NCBI Taxonomy" id="408172"/>
    <lineage>
        <taxon>unclassified sequences</taxon>
        <taxon>metagenomes</taxon>
        <taxon>ecological metagenomes</taxon>
    </lineage>
</organism>
<dbReference type="Pfam" id="PF01227">
    <property type="entry name" value="GTP_cyclohydroI"/>
    <property type="match status" value="1"/>
</dbReference>
<dbReference type="GO" id="GO:0005525">
    <property type="term" value="F:GTP binding"/>
    <property type="evidence" value="ECO:0007669"/>
    <property type="project" value="TreeGrafter"/>
</dbReference>
<comment type="pathway">
    <text evidence="1">Cofactor biosynthesis; 7,8-dihydroneopterin triphosphate biosynthesis; 7,8-dihydroneopterin triphosphate from GTP: step 1/1.</text>
</comment>
<evidence type="ECO:0000256" key="1">
    <source>
        <dbReference type="ARBA" id="ARBA00005080"/>
    </source>
</evidence>
<dbReference type="InterPro" id="IPR018234">
    <property type="entry name" value="GTP_CycHdrlase_I_CS"/>
</dbReference>
<gene>
    <name evidence="5" type="ORF">METZ01_LOCUS282557</name>
</gene>
<dbReference type="PROSITE" id="PS00859">
    <property type="entry name" value="GTP_CYCLOHYDROL_1_1"/>
    <property type="match status" value="1"/>
</dbReference>
<dbReference type="PANTHER" id="PTHR11109:SF7">
    <property type="entry name" value="GTP CYCLOHYDROLASE 1"/>
    <property type="match status" value="1"/>
</dbReference>
<dbReference type="EMBL" id="UINC01083724">
    <property type="protein sequence ID" value="SVC29703.1"/>
    <property type="molecule type" value="Genomic_DNA"/>
</dbReference>
<sequence>MRTIIEVLGLDTTDDSIKDTAARVGKMYVDELCAGMDYERFPAVTRFDNKMGYNQMVLQKDITFHSMCEHHFVNFHGLAQVGYIPNGKVVGLSKLNRIVNFFARRPQVQEGLNEQIFYALEYILDTSDIAV</sequence>
<dbReference type="InterPro" id="IPR001474">
    <property type="entry name" value="GTP_CycHdrlase_I"/>
</dbReference>
<dbReference type="GO" id="GO:0008270">
    <property type="term" value="F:zinc ion binding"/>
    <property type="evidence" value="ECO:0007669"/>
    <property type="project" value="TreeGrafter"/>
</dbReference>
<reference evidence="5" key="1">
    <citation type="submission" date="2018-05" db="EMBL/GenBank/DDBJ databases">
        <authorList>
            <person name="Lanie J.A."/>
            <person name="Ng W.-L."/>
            <person name="Kazmierczak K.M."/>
            <person name="Andrzejewski T.M."/>
            <person name="Davidsen T.M."/>
            <person name="Wayne K.J."/>
            <person name="Tettelin H."/>
            <person name="Glass J.I."/>
            <person name="Rusch D."/>
            <person name="Podicherti R."/>
            <person name="Tsui H.-C.T."/>
            <person name="Winkler M.E."/>
        </authorList>
    </citation>
    <scope>NUCLEOTIDE SEQUENCE</scope>
</reference>
<dbReference type="InterPro" id="IPR043133">
    <property type="entry name" value="GTP-CH-I_C/QueF"/>
</dbReference>
<evidence type="ECO:0000256" key="2">
    <source>
        <dbReference type="ARBA" id="ARBA00012715"/>
    </source>
</evidence>
<dbReference type="EC" id="3.5.4.16" evidence="2"/>
<name>A0A382L1Q8_9ZZZZ</name>
<dbReference type="InterPro" id="IPR043134">
    <property type="entry name" value="GTP-CH-I_N"/>
</dbReference>